<reference evidence="1 2" key="1">
    <citation type="submission" date="2019-01" db="EMBL/GenBank/DDBJ databases">
        <title>Genome sequencing of strain 2JSPR-7.</title>
        <authorList>
            <person name="Heo J."/>
            <person name="Kim S.-J."/>
            <person name="Kim J.-S."/>
            <person name="Hong S.-B."/>
            <person name="Kwon S.-W."/>
        </authorList>
    </citation>
    <scope>NUCLEOTIDE SEQUENCE [LARGE SCALE GENOMIC DNA]</scope>
    <source>
        <strain evidence="1 2">2JSPR-7</strain>
    </source>
</reference>
<dbReference type="RefSeq" id="WP_129201758.1">
    <property type="nucleotide sequence ID" value="NZ_CP035495.1"/>
</dbReference>
<dbReference type="EMBL" id="CP035495">
    <property type="protein sequence ID" value="QAY62024.1"/>
    <property type="molecule type" value="Genomic_DNA"/>
</dbReference>
<dbReference type="AlphaFoldDB" id="A0A4P6EHY3"/>
<proteinExistence type="predicted"/>
<keyword evidence="2" id="KW-1185">Reference proteome</keyword>
<gene>
    <name evidence="1" type="ORF">ET495_00505</name>
</gene>
<accession>A0A4P6EHY3</accession>
<name>A0A4P6EHY3_9MICO</name>
<organism evidence="1 2">
    <name type="scientific">Xylanimonas allomyrinae</name>
    <dbReference type="NCBI Taxonomy" id="2509459"/>
    <lineage>
        <taxon>Bacteria</taxon>
        <taxon>Bacillati</taxon>
        <taxon>Actinomycetota</taxon>
        <taxon>Actinomycetes</taxon>
        <taxon>Micrococcales</taxon>
        <taxon>Promicromonosporaceae</taxon>
        <taxon>Xylanimonas</taxon>
    </lineage>
</organism>
<evidence type="ECO:0000313" key="1">
    <source>
        <dbReference type="EMBL" id="QAY62024.1"/>
    </source>
</evidence>
<dbReference type="KEGG" id="xyl:ET495_00505"/>
<evidence type="ECO:0000313" key="2">
    <source>
        <dbReference type="Proteomes" id="UP000291758"/>
    </source>
</evidence>
<dbReference type="OrthoDB" id="5141690at2"/>
<sequence>MLLHDVQARVRIALTTTLTNEWGLFTPKTGTSAPSERSIAFHLGWHLRPMIDDSWDVDCDYERSGAAREASLAFGEGVHRAPDLIVHRRGRLGPEDNLLLVALSADFVSSETGAPDLAAVRSVQLRYGYRYAVWVDLQLREDGPEGRVRPRWQWSTLEEGPVSPEPEAVYTPTELKSITAAIRLLYLG</sequence>
<dbReference type="Proteomes" id="UP000291758">
    <property type="component" value="Chromosome"/>
</dbReference>
<protein>
    <submittedName>
        <fullName evidence="1">Uncharacterized protein</fullName>
    </submittedName>
</protein>